<name>A0A261ET51_9BIFI</name>
<dbReference type="InterPro" id="IPR050922">
    <property type="entry name" value="LytR/CpsA/Psr_CW_biosynth"/>
</dbReference>
<sequence>MTSHKKDSHGVPNIGGRASLGPRHSLGFRVSHPVRTGIAATLCALIVFAGSFIAAAFVETMGSIHVLSHPAYQGKNTPNPEDIYKGKTLNILILGQDTREGEGNAAIGGGAPEEAGNHQSDTTIVAQISADRTYINLVPIPRDSMVNAPSCVTSKGTTIPARYNVMFNSIFATGYSEGGDVASAASCTLTAVNSLTGLDIQQFVVADFNGLKDMIDALGGVNVCIPVDTQDAYTGLDLKKGLRHLDGTSATQYARMRHGTGTDGSDIMRTTRQQYLVKTLVNEAQQKNVYSDFGTLYQLVKTSLSALQLSQGLGNLSTLFGLADSMKNIDSSHIYSRTLPVKPDPNNPMARVVWDSSAQDIWQTLKNEKPLTDKEIHKEESESHVIEQSPASPTPHSNTTNGTHSSAEASTGPVQPAPDPITGLIKQGDKLIDPITGGTVNPEDGTIRDANSGQYIGISERYLTSTVCAVPAQK</sequence>
<feature type="region of interest" description="Disordered" evidence="2">
    <location>
        <begin position="366"/>
        <end position="425"/>
    </location>
</feature>
<dbReference type="EMBL" id="MWWS01000004">
    <property type="protein sequence ID" value="OZG50023.1"/>
    <property type="molecule type" value="Genomic_DNA"/>
</dbReference>
<keyword evidence="3" id="KW-1133">Transmembrane helix</keyword>
<feature type="transmembrane region" description="Helical" evidence="3">
    <location>
        <begin position="38"/>
        <end position="58"/>
    </location>
</feature>
<gene>
    <name evidence="5" type="ORF">BOCO_0540</name>
</gene>
<dbReference type="Gene3D" id="3.40.630.190">
    <property type="entry name" value="LCP protein"/>
    <property type="match status" value="1"/>
</dbReference>
<feature type="compositionally biased region" description="Polar residues" evidence="2">
    <location>
        <begin position="389"/>
        <end position="413"/>
    </location>
</feature>
<evidence type="ECO:0000313" key="5">
    <source>
        <dbReference type="EMBL" id="OZG50023.1"/>
    </source>
</evidence>
<proteinExistence type="inferred from homology"/>
<comment type="similarity">
    <text evidence="1">Belongs to the LytR/CpsA/Psr (LCP) family.</text>
</comment>
<evidence type="ECO:0000256" key="2">
    <source>
        <dbReference type="SAM" id="MobiDB-lite"/>
    </source>
</evidence>
<dbReference type="AlphaFoldDB" id="A0A261ET51"/>
<dbReference type="OrthoDB" id="9782542at2"/>
<evidence type="ECO:0000256" key="3">
    <source>
        <dbReference type="SAM" id="Phobius"/>
    </source>
</evidence>
<organism evidence="5 6">
    <name type="scientific">Bombiscardovia coagulans</name>
    <dbReference type="NCBI Taxonomy" id="686666"/>
    <lineage>
        <taxon>Bacteria</taxon>
        <taxon>Bacillati</taxon>
        <taxon>Actinomycetota</taxon>
        <taxon>Actinomycetes</taxon>
        <taxon>Bifidobacteriales</taxon>
        <taxon>Bifidobacteriaceae</taxon>
        <taxon>Bombiscardovia</taxon>
    </lineage>
</organism>
<feature type="compositionally biased region" description="Basic and acidic residues" evidence="2">
    <location>
        <begin position="366"/>
        <end position="385"/>
    </location>
</feature>
<keyword evidence="3" id="KW-0472">Membrane</keyword>
<comment type="caution">
    <text evidence="5">The sequence shown here is derived from an EMBL/GenBank/DDBJ whole genome shotgun (WGS) entry which is preliminary data.</text>
</comment>
<keyword evidence="6" id="KW-1185">Reference proteome</keyword>
<evidence type="ECO:0000259" key="4">
    <source>
        <dbReference type="Pfam" id="PF03816"/>
    </source>
</evidence>
<feature type="domain" description="Cell envelope-related transcriptional attenuator" evidence="4">
    <location>
        <begin position="120"/>
        <end position="285"/>
    </location>
</feature>
<evidence type="ECO:0000313" key="6">
    <source>
        <dbReference type="Proteomes" id="UP000216004"/>
    </source>
</evidence>
<protein>
    <submittedName>
        <fullName evidence="5">Transcriptional regulator</fullName>
    </submittedName>
</protein>
<evidence type="ECO:0000256" key="1">
    <source>
        <dbReference type="ARBA" id="ARBA00006068"/>
    </source>
</evidence>
<dbReference type="InterPro" id="IPR004474">
    <property type="entry name" value="LytR_CpsA_psr"/>
</dbReference>
<reference evidence="5 6" key="1">
    <citation type="journal article" date="2017" name="BMC Genomics">
        <title>Comparative genomic and phylogenomic analyses of the Bifidobacteriaceae family.</title>
        <authorList>
            <person name="Lugli G.A."/>
            <person name="Milani C."/>
            <person name="Turroni F."/>
            <person name="Duranti S."/>
            <person name="Mancabelli L."/>
            <person name="Mangifesta M."/>
            <person name="Ferrario C."/>
            <person name="Modesto M."/>
            <person name="Mattarelli P."/>
            <person name="Jiri K."/>
            <person name="van Sinderen D."/>
            <person name="Ventura M."/>
        </authorList>
    </citation>
    <scope>NUCLEOTIDE SEQUENCE [LARGE SCALE GENOMIC DNA]</scope>
    <source>
        <strain evidence="5 6">DSM 22924</strain>
    </source>
</reference>
<keyword evidence="3" id="KW-0812">Transmembrane</keyword>
<dbReference type="Pfam" id="PF03816">
    <property type="entry name" value="LytR_cpsA_psr"/>
    <property type="match status" value="1"/>
</dbReference>
<dbReference type="Proteomes" id="UP000216004">
    <property type="component" value="Unassembled WGS sequence"/>
</dbReference>
<accession>A0A261ET51</accession>
<dbReference type="RefSeq" id="WP_094722563.1">
    <property type="nucleotide sequence ID" value="NZ_MWWS01000004.1"/>
</dbReference>
<dbReference type="PANTHER" id="PTHR33392:SF6">
    <property type="entry name" value="POLYISOPRENYL-TEICHOIC ACID--PEPTIDOGLYCAN TEICHOIC ACID TRANSFERASE TAGU"/>
    <property type="match status" value="1"/>
</dbReference>
<dbReference type="NCBIfam" id="TIGR00350">
    <property type="entry name" value="lytR_cpsA_psr"/>
    <property type="match status" value="1"/>
</dbReference>
<dbReference type="PANTHER" id="PTHR33392">
    <property type="entry name" value="POLYISOPRENYL-TEICHOIC ACID--PEPTIDOGLYCAN TEICHOIC ACID TRANSFERASE TAGU"/>
    <property type="match status" value="1"/>
</dbReference>